<proteinExistence type="predicted"/>
<evidence type="ECO:0000313" key="2">
    <source>
        <dbReference type="EMBL" id="KAK7258439.1"/>
    </source>
</evidence>
<sequence length="447" mass="49010">MSYVSLSENHAKPTSEELDHMDRSKKKVKVSDNGDSEVIMDEEICEVDLEEPKNLGDAVNNIIPDKKSYLEMAMQKEGYKPNAYEIIQMVTEELCMDFGKDDGPLDDDSEVLPTIEYGHKKALCPEAKLFHGLDMAVSMDIEMVSEGSGSVMAVNGGDAEIKESGTEGIPVSVEAVKRIPDSSELRDNGVVNGETNDNAIYGLWMVVQKHPRRKQIMDKGKSKKGNDDIIIDESMKHVKSHDGGKEVAVGNGSRYDVLSQQQEDLVNTNVGPTSSFKKENKGKGPADYRVRNGPKHGPSRIAGHNKETKPRSGNATSKLIRGQKDQVVSPKITSTVTKNSELGNNGESSSGGDKEELKRKEKEILAAMSGKQNEMWKQFKEGKNVDDFLGCASVYFAHKELEFLKQQSARNKEGFVSESLNTDVSLEAAELQVPVKDGGHDGISGNC</sequence>
<evidence type="ECO:0000256" key="1">
    <source>
        <dbReference type="SAM" id="MobiDB-lite"/>
    </source>
</evidence>
<comment type="caution">
    <text evidence="2">The sequence shown here is derived from an EMBL/GenBank/DDBJ whole genome shotgun (WGS) entry which is preliminary data.</text>
</comment>
<dbReference type="AlphaFoldDB" id="A0AAN9EJS1"/>
<feature type="compositionally biased region" description="Basic and acidic residues" evidence="1">
    <location>
        <begin position="276"/>
        <end position="290"/>
    </location>
</feature>
<feature type="region of interest" description="Disordered" evidence="1">
    <location>
        <begin position="1"/>
        <end position="33"/>
    </location>
</feature>
<feature type="compositionally biased region" description="Low complexity" evidence="1">
    <location>
        <begin position="338"/>
        <end position="351"/>
    </location>
</feature>
<feature type="region of interest" description="Disordered" evidence="1">
    <location>
        <begin position="264"/>
        <end position="358"/>
    </location>
</feature>
<accession>A0AAN9EJS1</accession>
<reference evidence="2 3" key="1">
    <citation type="submission" date="2024-01" db="EMBL/GenBank/DDBJ databases">
        <title>The genomes of 5 underutilized Papilionoideae crops provide insights into root nodulation and disease resistanc.</title>
        <authorList>
            <person name="Yuan L."/>
        </authorList>
    </citation>
    <scope>NUCLEOTIDE SEQUENCE [LARGE SCALE GENOMIC DNA]</scope>
    <source>
        <strain evidence="2">ZHUSHIDOU_FW_LH</strain>
        <tissue evidence="2">Leaf</tissue>
    </source>
</reference>
<gene>
    <name evidence="2" type="ORF">RIF29_24016</name>
</gene>
<feature type="compositionally biased region" description="Basic and acidic residues" evidence="1">
    <location>
        <begin position="9"/>
        <end position="22"/>
    </location>
</feature>
<keyword evidence="3" id="KW-1185">Reference proteome</keyword>
<protein>
    <submittedName>
        <fullName evidence="2">Uncharacterized protein</fullName>
    </submittedName>
</protein>
<organism evidence="2 3">
    <name type="scientific">Crotalaria pallida</name>
    <name type="common">Smooth rattlebox</name>
    <name type="synonym">Crotalaria striata</name>
    <dbReference type="NCBI Taxonomy" id="3830"/>
    <lineage>
        <taxon>Eukaryota</taxon>
        <taxon>Viridiplantae</taxon>
        <taxon>Streptophyta</taxon>
        <taxon>Embryophyta</taxon>
        <taxon>Tracheophyta</taxon>
        <taxon>Spermatophyta</taxon>
        <taxon>Magnoliopsida</taxon>
        <taxon>eudicotyledons</taxon>
        <taxon>Gunneridae</taxon>
        <taxon>Pentapetalae</taxon>
        <taxon>rosids</taxon>
        <taxon>fabids</taxon>
        <taxon>Fabales</taxon>
        <taxon>Fabaceae</taxon>
        <taxon>Papilionoideae</taxon>
        <taxon>50 kb inversion clade</taxon>
        <taxon>genistoids sensu lato</taxon>
        <taxon>core genistoids</taxon>
        <taxon>Crotalarieae</taxon>
        <taxon>Crotalaria</taxon>
    </lineage>
</organism>
<feature type="compositionally biased region" description="Polar residues" evidence="1">
    <location>
        <begin position="264"/>
        <end position="275"/>
    </location>
</feature>
<evidence type="ECO:0000313" key="3">
    <source>
        <dbReference type="Proteomes" id="UP001372338"/>
    </source>
</evidence>
<dbReference type="Proteomes" id="UP001372338">
    <property type="component" value="Unassembled WGS sequence"/>
</dbReference>
<name>A0AAN9EJS1_CROPI</name>
<dbReference type="EMBL" id="JAYWIO010000005">
    <property type="protein sequence ID" value="KAK7258439.1"/>
    <property type="molecule type" value="Genomic_DNA"/>
</dbReference>